<evidence type="ECO:0000313" key="2">
    <source>
        <dbReference type="Proteomes" id="UP001596484"/>
    </source>
</evidence>
<evidence type="ECO:0008006" key="3">
    <source>
        <dbReference type="Google" id="ProtNLM"/>
    </source>
</evidence>
<evidence type="ECO:0000313" key="1">
    <source>
        <dbReference type="EMBL" id="MFC7450508.1"/>
    </source>
</evidence>
<comment type="caution">
    <text evidence="1">The sequence shown here is derived from an EMBL/GenBank/DDBJ whole genome shotgun (WGS) entry which is preliminary data.</text>
</comment>
<dbReference type="RefSeq" id="WP_378408510.1">
    <property type="nucleotide sequence ID" value="NZ_JBHTCS010000026.1"/>
</dbReference>
<name>A0ABW2S2Y4_9NOCA</name>
<keyword evidence="2" id="KW-1185">Reference proteome</keyword>
<gene>
    <name evidence="1" type="ORF">ACFQS9_21660</name>
</gene>
<proteinExistence type="predicted"/>
<accession>A0ABW2S2Y4</accession>
<sequence length="115" mass="12412">MMRTVSIHFQPPADDPLKVPRPVHLHRGASGSLAQFGGEFGRGHLLGLSSTEAAPADFTDPDQWIDVGDLFELIAETKVNTARTADFYRGWYPAVIGPDGIATSLIPVDRIEVAA</sequence>
<organism evidence="1 2">
    <name type="scientific">Rhodococcus daqingensis</name>
    <dbReference type="NCBI Taxonomy" id="2479363"/>
    <lineage>
        <taxon>Bacteria</taxon>
        <taxon>Bacillati</taxon>
        <taxon>Actinomycetota</taxon>
        <taxon>Actinomycetes</taxon>
        <taxon>Mycobacteriales</taxon>
        <taxon>Nocardiaceae</taxon>
        <taxon>Rhodococcus</taxon>
    </lineage>
</organism>
<protein>
    <recommendedName>
        <fullName evidence="3">MOSC domain-containing protein</fullName>
    </recommendedName>
</protein>
<dbReference type="EMBL" id="JBHTCS010000026">
    <property type="protein sequence ID" value="MFC7450508.1"/>
    <property type="molecule type" value="Genomic_DNA"/>
</dbReference>
<dbReference type="Proteomes" id="UP001596484">
    <property type="component" value="Unassembled WGS sequence"/>
</dbReference>
<reference evidence="2" key="1">
    <citation type="journal article" date="2019" name="Int. J. Syst. Evol. Microbiol.">
        <title>The Global Catalogue of Microorganisms (GCM) 10K type strain sequencing project: providing services to taxonomists for standard genome sequencing and annotation.</title>
        <authorList>
            <consortium name="The Broad Institute Genomics Platform"/>
            <consortium name="The Broad Institute Genome Sequencing Center for Infectious Disease"/>
            <person name="Wu L."/>
            <person name="Ma J."/>
        </authorList>
    </citation>
    <scope>NUCLEOTIDE SEQUENCE [LARGE SCALE GENOMIC DNA]</scope>
    <source>
        <strain evidence="2">ICMP 19430</strain>
    </source>
</reference>